<keyword evidence="1" id="KW-0472">Membrane</keyword>
<dbReference type="Proteomes" id="UP000887575">
    <property type="component" value="Unassembled WGS sequence"/>
</dbReference>
<evidence type="ECO:0000313" key="2">
    <source>
        <dbReference type="Proteomes" id="UP000887575"/>
    </source>
</evidence>
<evidence type="ECO:0000313" key="3">
    <source>
        <dbReference type="WBParaSite" id="MBELARI_LOCUS6518"/>
    </source>
</evidence>
<keyword evidence="1" id="KW-0812">Transmembrane</keyword>
<name>A0AAF3FHN2_9BILA</name>
<proteinExistence type="predicted"/>
<protein>
    <submittedName>
        <fullName evidence="3">Uncharacterized protein</fullName>
    </submittedName>
</protein>
<accession>A0AAF3FHN2</accession>
<reference evidence="3" key="1">
    <citation type="submission" date="2024-02" db="UniProtKB">
        <authorList>
            <consortium name="WormBaseParasite"/>
        </authorList>
    </citation>
    <scope>IDENTIFICATION</scope>
</reference>
<keyword evidence="2" id="KW-1185">Reference proteome</keyword>
<feature type="transmembrane region" description="Helical" evidence="1">
    <location>
        <begin position="119"/>
        <end position="136"/>
    </location>
</feature>
<evidence type="ECO:0000256" key="1">
    <source>
        <dbReference type="SAM" id="Phobius"/>
    </source>
</evidence>
<dbReference type="AlphaFoldDB" id="A0AAF3FHN2"/>
<dbReference type="WBParaSite" id="MBELARI_LOCUS6518">
    <property type="protein sequence ID" value="MBELARI_LOCUS6518"/>
    <property type="gene ID" value="MBELARI_LOCUS6518"/>
</dbReference>
<sequence length="138" mass="15505">MGSVEVPETDGGNLIKFITKDILPRVEDVISPTQRVIREVVPVVVKEVADLAKHLAPDAPTRIARDTLANRNPDEAGEYDLTETLEYSPSGQVIKKTMNRHLHVGKRAQENHIAFSKETFYMICGLIFVLAFFFPSPW</sequence>
<organism evidence="2 3">
    <name type="scientific">Mesorhabditis belari</name>
    <dbReference type="NCBI Taxonomy" id="2138241"/>
    <lineage>
        <taxon>Eukaryota</taxon>
        <taxon>Metazoa</taxon>
        <taxon>Ecdysozoa</taxon>
        <taxon>Nematoda</taxon>
        <taxon>Chromadorea</taxon>
        <taxon>Rhabditida</taxon>
        <taxon>Rhabditina</taxon>
        <taxon>Rhabditomorpha</taxon>
        <taxon>Rhabditoidea</taxon>
        <taxon>Rhabditidae</taxon>
        <taxon>Mesorhabditinae</taxon>
        <taxon>Mesorhabditis</taxon>
    </lineage>
</organism>
<keyword evidence="1" id="KW-1133">Transmembrane helix</keyword>